<organism evidence="2 3">
    <name type="scientific">Wickerhamomyces ciferrii (strain ATCC 14091 / BCRC 22168 / CBS 111 / JCM 3599 / NBRC 0793 / NRRL Y-1031 F-60-10)</name>
    <name type="common">Yeast</name>
    <name type="synonym">Pichia ciferrii</name>
    <dbReference type="NCBI Taxonomy" id="1206466"/>
    <lineage>
        <taxon>Eukaryota</taxon>
        <taxon>Fungi</taxon>
        <taxon>Dikarya</taxon>
        <taxon>Ascomycota</taxon>
        <taxon>Saccharomycotina</taxon>
        <taxon>Saccharomycetes</taxon>
        <taxon>Phaffomycetales</taxon>
        <taxon>Wickerhamomycetaceae</taxon>
        <taxon>Wickerhamomyces</taxon>
    </lineage>
</organism>
<protein>
    <recommendedName>
        <fullName evidence="4">Protein kinase domain-containing protein</fullName>
    </recommendedName>
</protein>
<evidence type="ECO:0008006" key="4">
    <source>
        <dbReference type="Google" id="ProtNLM"/>
    </source>
</evidence>
<feature type="region of interest" description="Disordered" evidence="1">
    <location>
        <begin position="316"/>
        <end position="347"/>
    </location>
</feature>
<sequence length="875" mass="102510">MMSDKPKDHTPRRSQRLKDKDKKRSDTLSDKESEKLEKKRKLQYDELAQNTDELYKTDLQDDIGDATRIKRAKDEVIRPPAPDIFLRQNKQDKVNVDQEFFDSSQRSKNNNSIIRQSVLNNKEILIKNFEAELIKSSIDIDVRDFYKNIDHETTKIFKKDFFIFITTAIKKFFVNKPEYFLNESSCPINFIHFFKLVFVSRVDKINAKFSVITEITEDMSTVNEEYIATSTNDTKSQGAIHSKFIELFKEMVPKPSDEFDDEDLARKFRYCEEELIQKLEQLRLKDPSTLFEDLDNILTKITENVIDEIDLVVHDDDDTQTNSTSSGSKNIDEEIKSHEKNQKAQDKKLKEHKEHMKYMKHKRETKIQNTFDKSITPFKLLCNLVYDPKLFNCYQNEKITFVLPEDLEEKFPHLKDVKNVIETDLTFKIHNTSGNTTKAAKYPLEIKLPSIATLLNELGSHDISSRSRGIYKQVINQMVAFKTNVCFLSDHNNMVILLFQENGENGITESKLKNSNDLMVEIPFRILTIDNTYQNILKYTGDLDIKDKLTFEMLMLIMMRHPFEALGDSKKLLDFVLLDPRKIQEQRIRFMKSIISYFNDEDFLSNDDFSDTPTIVSSQIRPSSSSSSNNTLIPTPNKDLKQDLKQDLNKDLKFFNCPMILKHVKDILSETITGQESKPSVSLLLHSSELEKLNIMCIDQKSKNELVVLKIFDVEYAHINYHKSWIKYQYADFKEFYRENIYKDAFLKELKVMRRIKSYNDSVFEDKKINTSSLLGFGILTSFVYNGPFIIHSYIDCIIRQKPKTKEHLELGIQQFNRLLGIGINHNDIAKRNIGFDEEEKKFYIIDFDHSEMLPEGKKYNYSMTYEMLKCELGL</sequence>
<feature type="region of interest" description="Disordered" evidence="1">
    <location>
        <begin position="615"/>
        <end position="637"/>
    </location>
</feature>
<accession>K0KAT8</accession>
<gene>
    <name evidence="2" type="ORF">BN7_1658</name>
</gene>
<feature type="compositionally biased region" description="Basic and acidic residues" evidence="1">
    <location>
        <begin position="1"/>
        <end position="37"/>
    </location>
</feature>
<comment type="caution">
    <text evidence="2">The sequence shown here is derived from an EMBL/GenBank/DDBJ whole genome shotgun (WGS) entry which is preliminary data.</text>
</comment>
<evidence type="ECO:0000256" key="1">
    <source>
        <dbReference type="SAM" id="MobiDB-lite"/>
    </source>
</evidence>
<evidence type="ECO:0000313" key="3">
    <source>
        <dbReference type="Proteomes" id="UP000009328"/>
    </source>
</evidence>
<evidence type="ECO:0000313" key="2">
    <source>
        <dbReference type="EMBL" id="CCH42115.1"/>
    </source>
</evidence>
<name>K0KAT8_WICCF</name>
<dbReference type="InterPro" id="IPR011009">
    <property type="entry name" value="Kinase-like_dom_sf"/>
</dbReference>
<dbReference type="Gene3D" id="1.10.510.10">
    <property type="entry name" value="Transferase(Phosphotransferase) domain 1"/>
    <property type="match status" value="1"/>
</dbReference>
<dbReference type="AlphaFoldDB" id="K0KAT8"/>
<dbReference type="InParanoid" id="K0KAT8"/>
<dbReference type="EMBL" id="CAIF01000037">
    <property type="protein sequence ID" value="CCH42115.1"/>
    <property type="molecule type" value="Genomic_DNA"/>
</dbReference>
<keyword evidence="3" id="KW-1185">Reference proteome</keyword>
<dbReference type="HOGENOM" id="CLU_328510_0_0_1"/>
<dbReference type="Proteomes" id="UP000009328">
    <property type="component" value="Unassembled WGS sequence"/>
</dbReference>
<reference evidence="2 3" key="1">
    <citation type="journal article" date="2012" name="Eukaryot. Cell">
        <title>Draft genome sequence of Wickerhamomyces ciferrii NRRL Y-1031 F-60-10.</title>
        <authorList>
            <person name="Schneider J."/>
            <person name="Andrea H."/>
            <person name="Blom J."/>
            <person name="Jaenicke S."/>
            <person name="Ruckert C."/>
            <person name="Schorsch C."/>
            <person name="Szczepanowski R."/>
            <person name="Farwick M."/>
            <person name="Goesmann A."/>
            <person name="Puhler A."/>
            <person name="Schaffer S."/>
            <person name="Tauch A."/>
            <person name="Kohler T."/>
            <person name="Brinkrolf K."/>
        </authorList>
    </citation>
    <scope>NUCLEOTIDE SEQUENCE [LARGE SCALE GENOMIC DNA]</scope>
    <source>
        <strain evidence="3">ATCC 14091 / BCRC 22168 / CBS 111 / JCM 3599 / NBRC 0793 / NRRL Y-1031 F-60-10</strain>
    </source>
</reference>
<proteinExistence type="predicted"/>
<feature type="compositionally biased region" description="Basic and acidic residues" evidence="1">
    <location>
        <begin position="330"/>
        <end position="347"/>
    </location>
</feature>
<feature type="region of interest" description="Disordered" evidence="1">
    <location>
        <begin position="1"/>
        <end position="43"/>
    </location>
</feature>
<dbReference type="SUPFAM" id="SSF56112">
    <property type="entry name" value="Protein kinase-like (PK-like)"/>
    <property type="match status" value="1"/>
</dbReference>